<evidence type="ECO:0000256" key="8">
    <source>
        <dbReference type="ARBA" id="ARBA00022679"/>
    </source>
</evidence>
<dbReference type="GO" id="GO:0034450">
    <property type="term" value="F:ubiquitin-ubiquitin ligase activity"/>
    <property type="evidence" value="ECO:0007669"/>
    <property type="project" value="InterPro"/>
</dbReference>
<dbReference type="SMART" id="SM00504">
    <property type="entry name" value="Ubox"/>
    <property type="match status" value="1"/>
</dbReference>
<feature type="domain" description="U-box" evidence="13">
    <location>
        <begin position="947"/>
        <end position="1020"/>
    </location>
</feature>
<dbReference type="GO" id="GO:0005737">
    <property type="term" value="C:cytoplasm"/>
    <property type="evidence" value="ECO:0007669"/>
    <property type="project" value="UniProtKB-SubCell"/>
</dbReference>
<evidence type="ECO:0000313" key="14">
    <source>
        <dbReference type="EMBL" id="CAB3405211.1"/>
    </source>
</evidence>
<evidence type="ECO:0000256" key="6">
    <source>
        <dbReference type="ARBA" id="ARBA00012483"/>
    </source>
</evidence>
<sequence>MDTGENNMSGLIPTGKIEEMDTSEAPTRNHDWELLKMRIISVFQLDKMSPDCEEAYADAILTIHGFDFNEQDEIFQSIIAETIAGVIFASPCTSTEPITGPSFGKDLCYPELDTVFGTKSHRALQFLVTAAANLSAEMRKTDGGESERRVFEIIDRAVLSNIISLLRGHYEPMLNGHDARISLVHRIYMELLSEATLVKIVAFCTDRNHSDVDALSEVFNPILDMQRIAMTAQHLELDKDHSMYLLYRCLIRLLSVKVGQTRPICDLLVSRKDFHHTPFMEMFEGREVAHFSYLGPFFSFGVPAEDQKIYKKAFKGYEKPNADKSAYMLETRQYHERAQVVRSYLRQIMHQLLVNANTRSATLKWLGDVLVRNRKKANMHSNSFELVKNQYIVNLLYVMYELSVKIELDKVNVYYPFQPNTLVDVSERTRIKMTEIEAKEFAAKFEANSEEKFTTECFFLTIECQRLVFNPIQDAIDNYSRVIGELRRKIESMKEEIEKSHAMVRQQLEMKLMKTETRLENYCNYLNCMKCLINDPALIASALDFIEKQLVLLIRSIDPTWYDLINRTIRPFMPSAQNHFSDVAGAVENMKFFDEAPEHFAALPEFYLSDVLHLLKNAQQNAPEFLQERRNDWTGQLVYLFVNMKYFKNPFLIADIVETLAYPLMYMQNTPGIFFNMSRMPLAQQRLLPALIKFYSDFEDSGDFYQKFTVRRHIHMIMSALNMDMHYKSALLDISRECGPEYIRFVNMILNDCTWCIDECLSALKQIHDIEKQMSRTDEWNARSDEDREQNIGVYEEARKKVRVWLDYGYESIKALSQLASECPQPFKTSVLGERLAAMLNHNLAQLCGQNCADLKVKDALKNYKWDPRKFVSIIVEIYLALHNPEFIKYIAYDERTYTPTMMEKVLDRIESASIVSMSYLERFKRLADDVKAEYNAKAELEEDLDDAPEEFKDPIMDAVMTEPVKLPSGHIMDRSVIERHLLSTPNNPFNRAPLNINEVVPVPELKAKIDEWIAEKRKARR</sequence>
<comment type="similarity">
    <text evidence="5">Belongs to the ubiquitin conjugation factor E4 family.</text>
</comment>
<evidence type="ECO:0000256" key="11">
    <source>
        <dbReference type="SAM" id="Coils"/>
    </source>
</evidence>
<gene>
    <name evidence="14" type="ORF">CBOVIS_LOCUS7436</name>
</gene>
<evidence type="ECO:0000256" key="5">
    <source>
        <dbReference type="ARBA" id="ARBA00007434"/>
    </source>
</evidence>
<organism evidence="14 15">
    <name type="scientific">Caenorhabditis bovis</name>
    <dbReference type="NCBI Taxonomy" id="2654633"/>
    <lineage>
        <taxon>Eukaryota</taxon>
        <taxon>Metazoa</taxon>
        <taxon>Ecdysozoa</taxon>
        <taxon>Nematoda</taxon>
        <taxon>Chromadorea</taxon>
        <taxon>Rhabditida</taxon>
        <taxon>Rhabditina</taxon>
        <taxon>Rhabditomorpha</taxon>
        <taxon>Rhabditoidea</taxon>
        <taxon>Rhabditidae</taxon>
        <taxon>Peloderinae</taxon>
        <taxon>Caenorhabditis</taxon>
    </lineage>
</organism>
<dbReference type="PROSITE" id="PS51698">
    <property type="entry name" value="U_BOX"/>
    <property type="match status" value="1"/>
</dbReference>
<evidence type="ECO:0000256" key="2">
    <source>
        <dbReference type="ARBA" id="ARBA00004123"/>
    </source>
</evidence>
<dbReference type="InterPro" id="IPR019474">
    <property type="entry name" value="Ub_conjug_fac_E4_core"/>
</dbReference>
<feature type="coiled-coil region" evidence="11">
    <location>
        <begin position="476"/>
        <end position="503"/>
    </location>
</feature>
<dbReference type="GO" id="GO:0000151">
    <property type="term" value="C:ubiquitin ligase complex"/>
    <property type="evidence" value="ECO:0007669"/>
    <property type="project" value="InterPro"/>
</dbReference>
<dbReference type="Proteomes" id="UP000494206">
    <property type="component" value="Unassembled WGS sequence"/>
</dbReference>
<dbReference type="PANTHER" id="PTHR13931">
    <property type="entry name" value="UBIQUITINATION FACTOR E4"/>
    <property type="match status" value="1"/>
</dbReference>
<name>A0A8S1EYP8_9PELO</name>
<dbReference type="GO" id="GO:0000209">
    <property type="term" value="P:protein polyubiquitination"/>
    <property type="evidence" value="ECO:0007669"/>
    <property type="project" value="TreeGrafter"/>
</dbReference>
<evidence type="ECO:0000256" key="1">
    <source>
        <dbReference type="ARBA" id="ARBA00000900"/>
    </source>
</evidence>
<feature type="region of interest" description="Disordered" evidence="12">
    <location>
        <begin position="1"/>
        <end position="25"/>
    </location>
</feature>
<dbReference type="GO" id="GO:0005634">
    <property type="term" value="C:nucleus"/>
    <property type="evidence" value="ECO:0007669"/>
    <property type="project" value="UniProtKB-SubCell"/>
</dbReference>
<dbReference type="GO" id="GO:0006511">
    <property type="term" value="P:ubiquitin-dependent protein catabolic process"/>
    <property type="evidence" value="ECO:0007669"/>
    <property type="project" value="InterPro"/>
</dbReference>
<dbReference type="AlphaFoldDB" id="A0A8S1EYP8"/>
<keyword evidence="8" id="KW-0808">Transferase</keyword>
<dbReference type="CDD" id="cd16658">
    <property type="entry name" value="RING-Ubox_UBE4B"/>
    <property type="match status" value="1"/>
</dbReference>
<dbReference type="Pfam" id="PF04564">
    <property type="entry name" value="U-box"/>
    <property type="match status" value="1"/>
</dbReference>
<dbReference type="EC" id="2.3.2.27" evidence="6"/>
<evidence type="ECO:0000313" key="15">
    <source>
        <dbReference type="Proteomes" id="UP000494206"/>
    </source>
</evidence>
<accession>A0A8S1EYP8</accession>
<dbReference type="Gene3D" id="3.30.40.10">
    <property type="entry name" value="Zinc/RING finger domain, C3HC4 (zinc finger)"/>
    <property type="match status" value="1"/>
</dbReference>
<dbReference type="InterPro" id="IPR045132">
    <property type="entry name" value="UBE4"/>
</dbReference>
<reference evidence="14 15" key="1">
    <citation type="submission" date="2020-04" db="EMBL/GenBank/DDBJ databases">
        <authorList>
            <person name="Laetsch R D."/>
            <person name="Stevens L."/>
            <person name="Kumar S."/>
            <person name="Blaxter L. M."/>
        </authorList>
    </citation>
    <scope>NUCLEOTIDE SEQUENCE [LARGE SCALE GENOMIC DNA]</scope>
</reference>
<comment type="caution">
    <text evidence="14">The sequence shown here is derived from an EMBL/GenBank/DDBJ whole genome shotgun (WGS) entry which is preliminary data.</text>
</comment>
<dbReference type="SUPFAM" id="SSF57850">
    <property type="entry name" value="RING/U-box"/>
    <property type="match status" value="1"/>
</dbReference>
<comment type="pathway">
    <text evidence="4">Protein modification; protein ubiquitination.</text>
</comment>
<dbReference type="Pfam" id="PF10408">
    <property type="entry name" value="Ufd2P_core"/>
    <property type="match status" value="1"/>
</dbReference>
<evidence type="ECO:0000256" key="12">
    <source>
        <dbReference type="SAM" id="MobiDB-lite"/>
    </source>
</evidence>
<keyword evidence="15" id="KW-1185">Reference proteome</keyword>
<dbReference type="FunFam" id="3.30.40.10:FF:000055">
    <property type="entry name" value="Ubiquitin conjugation factor e4 a"/>
    <property type="match status" value="1"/>
</dbReference>
<dbReference type="OrthoDB" id="20295at2759"/>
<dbReference type="EMBL" id="CADEPM010000004">
    <property type="protein sequence ID" value="CAB3405211.1"/>
    <property type="molecule type" value="Genomic_DNA"/>
</dbReference>
<dbReference type="InterPro" id="IPR013083">
    <property type="entry name" value="Znf_RING/FYVE/PHD"/>
</dbReference>
<evidence type="ECO:0000256" key="4">
    <source>
        <dbReference type="ARBA" id="ARBA00004906"/>
    </source>
</evidence>
<evidence type="ECO:0000256" key="10">
    <source>
        <dbReference type="ARBA" id="ARBA00023242"/>
    </source>
</evidence>
<keyword evidence="9" id="KW-0833">Ubl conjugation pathway</keyword>
<evidence type="ECO:0000256" key="3">
    <source>
        <dbReference type="ARBA" id="ARBA00004496"/>
    </source>
</evidence>
<proteinExistence type="inferred from homology"/>
<dbReference type="GO" id="GO:0036503">
    <property type="term" value="P:ERAD pathway"/>
    <property type="evidence" value="ECO:0007669"/>
    <property type="project" value="InterPro"/>
</dbReference>
<comment type="catalytic activity">
    <reaction evidence="1">
        <text>S-ubiquitinyl-[E2 ubiquitin-conjugating enzyme]-L-cysteine + [acceptor protein]-L-lysine = [E2 ubiquitin-conjugating enzyme]-L-cysteine + N(6)-ubiquitinyl-[acceptor protein]-L-lysine.</text>
        <dbReference type="EC" id="2.3.2.27"/>
    </reaction>
</comment>
<keyword evidence="11" id="KW-0175">Coiled coil</keyword>
<keyword evidence="7" id="KW-0963">Cytoplasm</keyword>
<protein>
    <recommendedName>
        <fullName evidence="6">RING-type E3 ubiquitin transferase</fullName>
        <ecNumber evidence="6">2.3.2.27</ecNumber>
    </recommendedName>
</protein>
<evidence type="ECO:0000259" key="13">
    <source>
        <dbReference type="PROSITE" id="PS51698"/>
    </source>
</evidence>
<evidence type="ECO:0000256" key="7">
    <source>
        <dbReference type="ARBA" id="ARBA00022490"/>
    </source>
</evidence>
<evidence type="ECO:0000256" key="9">
    <source>
        <dbReference type="ARBA" id="ARBA00022786"/>
    </source>
</evidence>
<dbReference type="PANTHER" id="PTHR13931:SF2">
    <property type="entry name" value="UBIQUITIN CONJUGATION FACTOR E4 B"/>
    <property type="match status" value="1"/>
</dbReference>
<keyword evidence="10" id="KW-0539">Nucleus</keyword>
<dbReference type="InterPro" id="IPR003613">
    <property type="entry name" value="Ubox_domain"/>
</dbReference>
<comment type="subcellular location">
    <subcellularLocation>
        <location evidence="3">Cytoplasm</location>
    </subcellularLocation>
    <subcellularLocation>
        <location evidence="2">Nucleus</location>
    </subcellularLocation>
</comment>